<dbReference type="PANTHER" id="PTHR28298">
    <property type="entry name" value="EISOSOME PROTEIN 1"/>
    <property type="match status" value="1"/>
</dbReference>
<dbReference type="InterPro" id="IPR024527">
    <property type="entry name" value="Eisosome1"/>
</dbReference>
<evidence type="ECO:0000256" key="1">
    <source>
        <dbReference type="SAM" id="MobiDB-lite"/>
    </source>
</evidence>
<keyword evidence="3" id="KW-1185">Reference proteome</keyword>
<dbReference type="Pfam" id="PF12757">
    <property type="entry name" value="Eisosome1"/>
    <property type="match status" value="1"/>
</dbReference>
<dbReference type="VEuPathDB" id="FungiDB:AB675_787"/>
<dbReference type="EMBL" id="LFJN01000001">
    <property type="protein sequence ID" value="KPI45529.1"/>
    <property type="molecule type" value="Genomic_DNA"/>
</dbReference>
<feature type="compositionally biased region" description="Low complexity" evidence="1">
    <location>
        <begin position="29"/>
        <end position="38"/>
    </location>
</feature>
<name>A0A0N0NS31_9EURO</name>
<feature type="region of interest" description="Disordered" evidence="1">
    <location>
        <begin position="448"/>
        <end position="474"/>
    </location>
</feature>
<feature type="compositionally biased region" description="Polar residues" evidence="1">
    <location>
        <begin position="364"/>
        <end position="373"/>
    </location>
</feature>
<dbReference type="Proteomes" id="UP000038010">
    <property type="component" value="Unassembled WGS sequence"/>
</dbReference>
<feature type="compositionally biased region" description="Low complexity" evidence="1">
    <location>
        <begin position="316"/>
        <end position="329"/>
    </location>
</feature>
<dbReference type="STRING" id="1664694.A0A0N0NS31"/>
<evidence type="ECO:0000313" key="3">
    <source>
        <dbReference type="Proteomes" id="UP000038010"/>
    </source>
</evidence>
<proteinExistence type="predicted"/>
<feature type="compositionally biased region" description="Basic and acidic residues" evidence="1">
    <location>
        <begin position="461"/>
        <end position="474"/>
    </location>
</feature>
<reference evidence="2 3" key="1">
    <citation type="submission" date="2015-06" db="EMBL/GenBank/DDBJ databases">
        <title>Draft genome of the ant-associated black yeast Phialophora attae CBS 131958.</title>
        <authorList>
            <person name="Moreno L.F."/>
            <person name="Stielow B.J."/>
            <person name="de Hoog S."/>
            <person name="Vicente V.A."/>
            <person name="Weiss V.A."/>
            <person name="de Vries M."/>
            <person name="Cruz L.M."/>
            <person name="Souza E.M."/>
        </authorList>
    </citation>
    <scope>NUCLEOTIDE SEQUENCE [LARGE SCALE GENOMIC DNA]</scope>
    <source>
        <strain evidence="2 3">CBS 131958</strain>
    </source>
</reference>
<feature type="region of interest" description="Disordered" evidence="1">
    <location>
        <begin position="297"/>
        <end position="332"/>
    </location>
</feature>
<dbReference type="RefSeq" id="XP_018005492.1">
    <property type="nucleotide sequence ID" value="XM_018148282.1"/>
</dbReference>
<feature type="compositionally biased region" description="Low complexity" evidence="1">
    <location>
        <begin position="806"/>
        <end position="819"/>
    </location>
</feature>
<feature type="compositionally biased region" description="Low complexity" evidence="1">
    <location>
        <begin position="840"/>
        <end position="852"/>
    </location>
</feature>
<evidence type="ECO:0000313" key="2">
    <source>
        <dbReference type="EMBL" id="KPI45529.1"/>
    </source>
</evidence>
<feature type="compositionally biased region" description="Basic and acidic residues" evidence="1">
    <location>
        <begin position="534"/>
        <end position="605"/>
    </location>
</feature>
<feature type="region of interest" description="Disordered" evidence="1">
    <location>
        <begin position="534"/>
        <end position="614"/>
    </location>
</feature>
<feature type="compositionally biased region" description="Basic and acidic residues" evidence="1">
    <location>
        <begin position="984"/>
        <end position="994"/>
    </location>
</feature>
<dbReference type="OrthoDB" id="4160487at2759"/>
<feature type="compositionally biased region" description="Basic and acidic residues" evidence="1">
    <location>
        <begin position="897"/>
        <end position="906"/>
    </location>
</feature>
<feature type="region of interest" description="Disordered" evidence="1">
    <location>
        <begin position="148"/>
        <end position="175"/>
    </location>
</feature>
<organism evidence="2 3">
    <name type="scientific">Cyphellophora attinorum</name>
    <dbReference type="NCBI Taxonomy" id="1664694"/>
    <lineage>
        <taxon>Eukaryota</taxon>
        <taxon>Fungi</taxon>
        <taxon>Dikarya</taxon>
        <taxon>Ascomycota</taxon>
        <taxon>Pezizomycotina</taxon>
        <taxon>Eurotiomycetes</taxon>
        <taxon>Chaetothyriomycetidae</taxon>
        <taxon>Chaetothyriales</taxon>
        <taxon>Cyphellophoraceae</taxon>
        <taxon>Cyphellophora</taxon>
    </lineage>
</organism>
<protein>
    <recommendedName>
        <fullName evidence="4">Eisosome protein 1</fullName>
    </recommendedName>
</protein>
<feature type="compositionally biased region" description="Basic and acidic residues" evidence="1">
    <location>
        <begin position="763"/>
        <end position="776"/>
    </location>
</feature>
<dbReference type="GeneID" id="28740151"/>
<sequence>MPAVAQSGAHPSDQDSAASAALKVHRDYSQNSTSQSSSILDKDGRLSTASAATSLKYARAQDLPSFPSQGGVKLASAGAAASLANDNQKPFEHWKPDAIPAANKAALQAKDYKMNPLWQPEASKASSKAAMQAHSNTTSPSIWKASETEHGMSAAGQAHASQKPVKPITNRDVAPSDHRKALLAATGAMSGNRRRSGSAPMAPQAATPPSQWALKAANSTRLASPRAAEFAAGDPGFEAARIQNIAKNNVNRQMYGSAPPVSIEVEEKARQDMLKASAIAMAKKMYAIQQSHIDDAKGCKTSDSMSGARVARNRAMSDASSSFGSSDAAPGRGYENLQEAATRLAQEKLAKLHDEHAEYRQYYGQGQQPSSPRSKFALGRSHRRTNSYNNDSDDSDQETAKKIRSQQSLFNSKLAEVDSKKRQADRDALLQAAHRNVTARLNKMDEDVFSETGKSSPQQRELWERQARERAQRDSDARMINTGRIHVGGGKYMDQSEIDAIAQARLQPTLDDITEKAEKQRALDEENRLEQERIKAEALKEKQRQAEVKQELKETQNREKAEQKAARNEEKRVQNEKIAAEREEARVKREAEKEKARTEKEEKRQSSGKKAAGGFFGSIGRAGAGGAAAGSVALAAGTSGRAPVVDAAETKAVEPTSPTATPIKVAADEPIDAESTHPAEVDAASPESLLEKTSSPYDPVRSPDATLPSDEALASSASPKKDSRIKSFFGRLRGKSGTGADLQEGQTGPTAAEGLTKETTASTEKEEDMRRSDSMRDVALAGRTKTNESSGEDSDLYGDAAERQEPASPVSPVAPVHHAVTTEGPSNVHDPAVAARVERSPSISSLSSSAPSVHQLDNPPSSTIAPAAASPADTTIVGSTSQPPAADSGKPSIEAARTVDSEESRGRPGFRQRLLQKVKTTPSKLSKSKPADKDNKISSATSPTVLEPGPETDASDWGAETEDALKAKNERLMAVLLHMTLEREEARDSFKEETLATGSGKKVEHVGSPVGSGKEGSRFTEDL</sequence>
<feature type="region of interest" description="Disordered" evidence="1">
    <location>
        <begin position="187"/>
        <end position="210"/>
    </location>
</feature>
<feature type="region of interest" description="Disordered" evidence="1">
    <location>
        <begin position="984"/>
        <end position="1023"/>
    </location>
</feature>
<feature type="region of interest" description="Disordered" evidence="1">
    <location>
        <begin position="362"/>
        <end position="422"/>
    </location>
</feature>
<comment type="caution">
    <text evidence="2">The sequence shown here is derived from an EMBL/GenBank/DDBJ whole genome shotgun (WGS) entry which is preliminary data.</text>
</comment>
<dbReference type="PANTHER" id="PTHR28298:SF1">
    <property type="entry name" value="EISOSOME PROTEIN 1"/>
    <property type="match status" value="1"/>
</dbReference>
<feature type="region of interest" description="Disordered" evidence="1">
    <location>
        <begin position="1"/>
        <end position="45"/>
    </location>
</feature>
<evidence type="ECO:0008006" key="4">
    <source>
        <dbReference type="Google" id="ProtNLM"/>
    </source>
</evidence>
<gene>
    <name evidence="2" type="ORF">AB675_787</name>
</gene>
<dbReference type="AlphaFoldDB" id="A0A0N0NS31"/>
<accession>A0A0N0NS31</accession>
<dbReference type="GO" id="GO:0070941">
    <property type="term" value="P:eisosome assembly"/>
    <property type="evidence" value="ECO:0007669"/>
    <property type="project" value="TreeGrafter"/>
</dbReference>
<feature type="region of interest" description="Disordered" evidence="1">
    <location>
        <begin position="646"/>
        <end position="962"/>
    </location>
</feature>
<feature type="compositionally biased region" description="Low complexity" evidence="1">
    <location>
        <begin position="859"/>
        <end position="876"/>
    </location>
</feature>